<dbReference type="PROSITE" id="PS01124">
    <property type="entry name" value="HTH_ARAC_FAMILY_2"/>
    <property type="match status" value="1"/>
</dbReference>
<proteinExistence type="predicted"/>
<dbReference type="InterPro" id="IPR058147">
    <property type="entry name" value="Rob"/>
</dbReference>
<dbReference type="InterPro" id="IPR010499">
    <property type="entry name" value="AraC_E-bd"/>
</dbReference>
<dbReference type="FunFam" id="1.10.10.60:FF:000013">
    <property type="entry name" value="DNA-binding transcriptional activator MarA"/>
    <property type="match status" value="1"/>
</dbReference>
<keyword evidence="1" id="KW-0805">Transcription regulation</keyword>
<dbReference type="RefSeq" id="WP_026741638.1">
    <property type="nucleotide sequence ID" value="NZ_FNQS01000004.1"/>
</dbReference>
<accession>A0A1H4B1R0</accession>
<dbReference type="InterPro" id="IPR009057">
    <property type="entry name" value="Homeodomain-like_sf"/>
</dbReference>
<dbReference type="InterPro" id="IPR018060">
    <property type="entry name" value="HTH_AraC"/>
</dbReference>
<evidence type="ECO:0000256" key="2">
    <source>
        <dbReference type="ARBA" id="ARBA00023125"/>
    </source>
</evidence>
<dbReference type="SMART" id="SM00871">
    <property type="entry name" value="AraC_E_bind"/>
    <property type="match status" value="1"/>
</dbReference>
<dbReference type="NCBIfam" id="NF012228">
    <property type="entry name" value="RobA_TF"/>
    <property type="match status" value="1"/>
</dbReference>
<dbReference type="eggNOG" id="COG2207">
    <property type="taxonomic scope" value="Bacteria"/>
</dbReference>
<dbReference type="InterPro" id="IPR029442">
    <property type="entry name" value="GyrI-like"/>
</dbReference>
<dbReference type="Pfam" id="PF12833">
    <property type="entry name" value="HTH_18"/>
    <property type="match status" value="1"/>
</dbReference>
<dbReference type="SMART" id="SM00342">
    <property type="entry name" value="HTH_ARAC"/>
    <property type="match status" value="1"/>
</dbReference>
<dbReference type="Gene3D" id="1.10.10.60">
    <property type="entry name" value="Homeodomain-like"/>
    <property type="match status" value="2"/>
</dbReference>
<sequence length="289" mass="33036">MDQASIIHDLLNWLEGHLDQPLSLDKVAAKAGYSKWHLQRMFKDVTGHAIGSYIRARRLTKAAVALCLTSRPILDIALQYRFDSQQTFTRAFKKQFSQTPASYRRSDDWNTHGIQAPIRLGAFTMPQPEFITLPEIKLVGLTQIYSGTLEQLCHFRMELRVHYWRQYLGDAKQIPDRLYGLAHSRPSKDKDDEHEVLYTTAMEPDNVPEGTAPGESITLPGGEYVKFNYEGPKDDLQNFIVSLYDTCLPTLKLTRRKGSDIERFKLSGGVRPDEAPAVICCEYFIPVRR</sequence>
<dbReference type="EMBL" id="FNQS01000004">
    <property type="protein sequence ID" value="SEA42026.1"/>
    <property type="molecule type" value="Genomic_DNA"/>
</dbReference>
<evidence type="ECO:0000256" key="3">
    <source>
        <dbReference type="ARBA" id="ARBA00023163"/>
    </source>
</evidence>
<dbReference type="Proteomes" id="UP000187280">
    <property type="component" value="Unassembled WGS sequence"/>
</dbReference>
<keyword evidence="6" id="KW-1185">Reference proteome</keyword>
<keyword evidence="2" id="KW-0238">DNA-binding</keyword>
<evidence type="ECO:0000256" key="1">
    <source>
        <dbReference type="ARBA" id="ARBA00023015"/>
    </source>
</evidence>
<dbReference type="PANTHER" id="PTHR47504:SF5">
    <property type="entry name" value="RIGHT ORIGIN-BINDING PROTEIN"/>
    <property type="match status" value="1"/>
</dbReference>
<name>A0A1H4B1R0_9GAMM</name>
<dbReference type="Gene3D" id="3.20.80.10">
    <property type="entry name" value="Regulatory factor, effector binding domain"/>
    <property type="match status" value="1"/>
</dbReference>
<dbReference type="InterPro" id="IPR011256">
    <property type="entry name" value="Reg_factor_effector_dom_sf"/>
</dbReference>
<dbReference type="InterPro" id="IPR020449">
    <property type="entry name" value="Tscrpt_reg_AraC-type_HTH"/>
</dbReference>
<gene>
    <name evidence="5" type="ORF">SAMN02982996_01618</name>
</gene>
<dbReference type="InterPro" id="IPR050959">
    <property type="entry name" value="MarA-like"/>
</dbReference>
<dbReference type="PANTHER" id="PTHR47504">
    <property type="entry name" value="RIGHT ORIGIN-BINDING PROTEIN"/>
    <property type="match status" value="1"/>
</dbReference>
<dbReference type="GO" id="GO:0043565">
    <property type="term" value="F:sequence-specific DNA binding"/>
    <property type="evidence" value="ECO:0007669"/>
    <property type="project" value="InterPro"/>
</dbReference>
<dbReference type="NCBIfam" id="NF011701">
    <property type="entry name" value="PRK15121.1"/>
    <property type="match status" value="1"/>
</dbReference>
<dbReference type="AlphaFoldDB" id="A0A1H4B1R0"/>
<feature type="domain" description="HTH araC/xylS-type" evidence="4">
    <location>
        <begin position="8"/>
        <end position="106"/>
    </location>
</feature>
<dbReference type="GeneID" id="97764502"/>
<reference evidence="5 6" key="1">
    <citation type="submission" date="2016-10" db="EMBL/GenBank/DDBJ databases">
        <authorList>
            <person name="de Groot N.N."/>
        </authorList>
    </citation>
    <scope>NUCLEOTIDE SEQUENCE [LARGE SCALE GENOMIC DNA]</scope>
    <source>
        <strain evidence="5 6">ATCC 29281</strain>
    </source>
</reference>
<dbReference type="STRING" id="71657.SAMN02982996_01618"/>
<dbReference type="InterPro" id="IPR018062">
    <property type="entry name" value="HTH_AraC-typ_CS"/>
</dbReference>
<evidence type="ECO:0000313" key="6">
    <source>
        <dbReference type="Proteomes" id="UP000187280"/>
    </source>
</evidence>
<evidence type="ECO:0000313" key="5">
    <source>
        <dbReference type="EMBL" id="SEA42026.1"/>
    </source>
</evidence>
<dbReference type="GO" id="GO:0003700">
    <property type="term" value="F:DNA-binding transcription factor activity"/>
    <property type="evidence" value="ECO:0007669"/>
    <property type="project" value="InterPro"/>
</dbReference>
<organism evidence="5 6">
    <name type="scientific">Lonsdalea quercina</name>
    <dbReference type="NCBI Taxonomy" id="71657"/>
    <lineage>
        <taxon>Bacteria</taxon>
        <taxon>Pseudomonadati</taxon>
        <taxon>Pseudomonadota</taxon>
        <taxon>Gammaproteobacteria</taxon>
        <taxon>Enterobacterales</taxon>
        <taxon>Pectobacteriaceae</taxon>
        <taxon>Lonsdalea</taxon>
    </lineage>
</organism>
<dbReference type="SUPFAM" id="SSF46689">
    <property type="entry name" value="Homeodomain-like"/>
    <property type="match status" value="2"/>
</dbReference>
<evidence type="ECO:0000259" key="4">
    <source>
        <dbReference type="PROSITE" id="PS01124"/>
    </source>
</evidence>
<dbReference type="FunFam" id="1.10.10.60:FF:000030">
    <property type="entry name" value="DNA-binding transcriptional regulator SoxS"/>
    <property type="match status" value="1"/>
</dbReference>
<dbReference type="eggNOG" id="COG3708">
    <property type="taxonomic scope" value="Bacteria"/>
</dbReference>
<dbReference type="PRINTS" id="PR00032">
    <property type="entry name" value="HTHARAC"/>
</dbReference>
<dbReference type="SUPFAM" id="SSF55136">
    <property type="entry name" value="Probable bacterial effector-binding domain"/>
    <property type="match status" value="1"/>
</dbReference>
<dbReference type="Pfam" id="PF06445">
    <property type="entry name" value="GyrI-like"/>
    <property type="match status" value="1"/>
</dbReference>
<dbReference type="PROSITE" id="PS00041">
    <property type="entry name" value="HTH_ARAC_FAMILY_1"/>
    <property type="match status" value="1"/>
</dbReference>
<protein>
    <submittedName>
        <fullName evidence="5">AraC family transcriptional regulator, mar-sox-rob regulon activator</fullName>
    </submittedName>
</protein>
<keyword evidence="3" id="KW-0804">Transcription</keyword>